<feature type="transmembrane region" description="Helical" evidence="1">
    <location>
        <begin position="80"/>
        <end position="101"/>
    </location>
</feature>
<evidence type="ECO:0000256" key="1">
    <source>
        <dbReference type="SAM" id="Phobius"/>
    </source>
</evidence>
<comment type="caution">
    <text evidence="2">The sequence shown here is derived from an EMBL/GenBank/DDBJ whole genome shotgun (WGS) entry which is preliminary data.</text>
</comment>
<name>A0AAV8UKS3_9RHOD</name>
<feature type="transmembrane region" description="Helical" evidence="1">
    <location>
        <begin position="406"/>
        <end position="427"/>
    </location>
</feature>
<feature type="transmembrane region" description="Helical" evidence="1">
    <location>
        <begin position="329"/>
        <end position="353"/>
    </location>
</feature>
<dbReference type="SUPFAM" id="SSF103473">
    <property type="entry name" value="MFS general substrate transporter"/>
    <property type="match status" value="1"/>
</dbReference>
<proteinExistence type="predicted"/>
<sequence>MTSPGVDLARRRWAVYVPATLLIMLPSGVPFSLGILASGLSDHDPLMVPAFVSGLGVRSFVSAVFVLLGSLLLDTRPESIQVLGIIGLALCALHVLVGYGIQHGVPYMIYLGNSLFGISNGLFYIIGVIHAAAWIPELPSLAMGLCFGALGAGAIVGAIVLDLLVRMWGVVQATYAISVTLLILFGVGTVGLRMPPFSWDPRSDSEALVERNLAYSGTRLGNRIFLHHQVYLMMIIVAAGTGPAFGFYTAFSNVARGVIGMSAETANLWFVAMNFVVLIGRFGGGYLVNFCGFGRGFFWSGAKNLTILLMAAQTLASILVVRAEEEASASLFLVAVGIYFLTFASESTLAAVLARHVFSAVNGGIVFGFSMVSSGLATMAFSLLMASGLQQAATSGSFGVEMFKSYNDACTVVSIIGLIASLLITSCKAATEDFRLRKDPDQRYGSV</sequence>
<reference evidence="2 3" key="1">
    <citation type="journal article" date="2023" name="Nat. Commun.">
        <title>Origin of minicircular mitochondrial genomes in red algae.</title>
        <authorList>
            <person name="Lee Y."/>
            <person name="Cho C.H."/>
            <person name="Lee Y.M."/>
            <person name="Park S.I."/>
            <person name="Yang J.H."/>
            <person name="West J.A."/>
            <person name="Bhattacharya D."/>
            <person name="Yoon H.S."/>
        </authorList>
    </citation>
    <scope>NUCLEOTIDE SEQUENCE [LARGE SCALE GENOMIC DNA]</scope>
    <source>
        <strain evidence="2 3">CCMP1338</strain>
        <tissue evidence="2">Whole cell</tissue>
    </source>
</reference>
<evidence type="ECO:0000313" key="3">
    <source>
        <dbReference type="Proteomes" id="UP001157974"/>
    </source>
</evidence>
<dbReference type="Pfam" id="PF07690">
    <property type="entry name" value="MFS_1"/>
    <property type="match status" value="1"/>
</dbReference>
<dbReference type="GO" id="GO:0022857">
    <property type="term" value="F:transmembrane transporter activity"/>
    <property type="evidence" value="ECO:0007669"/>
    <property type="project" value="InterPro"/>
</dbReference>
<feature type="transmembrane region" description="Helical" evidence="1">
    <location>
        <begin position="230"/>
        <end position="248"/>
    </location>
</feature>
<protein>
    <recommendedName>
        <fullName evidence="4">Major facilitator superfamily (MFS) profile domain-containing protein</fullName>
    </recommendedName>
</protein>
<feature type="transmembrane region" description="Helical" evidence="1">
    <location>
        <begin position="21"/>
        <end position="40"/>
    </location>
</feature>
<evidence type="ECO:0000313" key="2">
    <source>
        <dbReference type="EMBL" id="KAJ8901777.1"/>
    </source>
</evidence>
<feature type="transmembrane region" description="Helical" evidence="1">
    <location>
        <begin position="46"/>
        <end position="73"/>
    </location>
</feature>
<feature type="transmembrane region" description="Helical" evidence="1">
    <location>
        <begin position="305"/>
        <end position="323"/>
    </location>
</feature>
<keyword evidence="1" id="KW-1133">Transmembrane helix</keyword>
<accession>A0AAV8UKS3</accession>
<feature type="transmembrane region" description="Helical" evidence="1">
    <location>
        <begin position="173"/>
        <end position="192"/>
    </location>
</feature>
<dbReference type="EMBL" id="JAMWBK010000010">
    <property type="protein sequence ID" value="KAJ8901777.1"/>
    <property type="molecule type" value="Genomic_DNA"/>
</dbReference>
<keyword evidence="1" id="KW-0812">Transmembrane</keyword>
<gene>
    <name evidence="2" type="ORF">NDN08_003983</name>
</gene>
<keyword evidence="1" id="KW-0472">Membrane</keyword>
<feature type="transmembrane region" description="Helical" evidence="1">
    <location>
        <begin position="107"/>
        <end position="129"/>
    </location>
</feature>
<feature type="transmembrane region" description="Helical" evidence="1">
    <location>
        <begin position="141"/>
        <end position="161"/>
    </location>
</feature>
<feature type="transmembrane region" description="Helical" evidence="1">
    <location>
        <begin position="365"/>
        <end position="386"/>
    </location>
</feature>
<dbReference type="AlphaFoldDB" id="A0AAV8UKS3"/>
<organism evidence="2 3">
    <name type="scientific">Rhodosorus marinus</name>
    <dbReference type="NCBI Taxonomy" id="101924"/>
    <lineage>
        <taxon>Eukaryota</taxon>
        <taxon>Rhodophyta</taxon>
        <taxon>Stylonematophyceae</taxon>
        <taxon>Stylonematales</taxon>
        <taxon>Stylonemataceae</taxon>
        <taxon>Rhodosorus</taxon>
    </lineage>
</organism>
<evidence type="ECO:0008006" key="4">
    <source>
        <dbReference type="Google" id="ProtNLM"/>
    </source>
</evidence>
<dbReference type="InterPro" id="IPR036259">
    <property type="entry name" value="MFS_trans_sf"/>
</dbReference>
<dbReference type="InterPro" id="IPR011701">
    <property type="entry name" value="MFS"/>
</dbReference>
<keyword evidence="3" id="KW-1185">Reference proteome</keyword>
<dbReference type="Proteomes" id="UP001157974">
    <property type="component" value="Unassembled WGS sequence"/>
</dbReference>
<feature type="transmembrane region" description="Helical" evidence="1">
    <location>
        <begin position="268"/>
        <end position="293"/>
    </location>
</feature>